<feature type="domain" description="G5" evidence="2">
    <location>
        <begin position="273"/>
        <end position="353"/>
    </location>
</feature>
<evidence type="ECO:0000313" key="5">
    <source>
        <dbReference type="Proteomes" id="UP001589854"/>
    </source>
</evidence>
<dbReference type="InterPro" id="IPR016047">
    <property type="entry name" value="M23ase_b-sheet_dom"/>
</dbReference>
<dbReference type="Pfam" id="PF01476">
    <property type="entry name" value="LysM"/>
    <property type="match status" value="1"/>
</dbReference>
<dbReference type="RefSeq" id="WP_378936038.1">
    <property type="nucleotide sequence ID" value="NZ_JBHLVO010000016.1"/>
</dbReference>
<evidence type="ECO:0000256" key="1">
    <source>
        <dbReference type="ARBA" id="ARBA00022729"/>
    </source>
</evidence>
<dbReference type="PANTHER" id="PTHR21666">
    <property type="entry name" value="PEPTIDASE-RELATED"/>
    <property type="match status" value="1"/>
</dbReference>
<dbReference type="SUPFAM" id="SSF54106">
    <property type="entry name" value="LysM domain"/>
    <property type="match status" value="1"/>
</dbReference>
<comment type="caution">
    <text evidence="4">The sequence shown here is derived from an EMBL/GenBank/DDBJ whole genome shotgun (WGS) entry which is preliminary data.</text>
</comment>
<dbReference type="SMART" id="SM01208">
    <property type="entry name" value="G5"/>
    <property type="match status" value="1"/>
</dbReference>
<feature type="domain" description="LysM" evidence="3">
    <location>
        <begin position="221"/>
        <end position="266"/>
    </location>
</feature>
<evidence type="ECO:0000259" key="3">
    <source>
        <dbReference type="PROSITE" id="PS51782"/>
    </source>
</evidence>
<dbReference type="Pfam" id="PF01551">
    <property type="entry name" value="Peptidase_M23"/>
    <property type="match status" value="1"/>
</dbReference>
<dbReference type="SUPFAM" id="SSF51261">
    <property type="entry name" value="Duplicated hybrid motif"/>
    <property type="match status" value="1"/>
</dbReference>
<dbReference type="Pfam" id="PF07501">
    <property type="entry name" value="G5"/>
    <property type="match status" value="1"/>
</dbReference>
<accession>A0ABV6GIY5</accession>
<dbReference type="InterPro" id="IPR011055">
    <property type="entry name" value="Dup_hybrid_motif"/>
</dbReference>
<dbReference type="PROSITE" id="PS51109">
    <property type="entry name" value="G5"/>
    <property type="match status" value="1"/>
</dbReference>
<gene>
    <name evidence="4" type="ORF">ACFFIX_16815</name>
</gene>
<dbReference type="Gene3D" id="2.20.230.10">
    <property type="entry name" value="Resuscitation-promoting factor rpfb"/>
    <property type="match status" value="1"/>
</dbReference>
<proteinExistence type="predicted"/>
<dbReference type="InterPro" id="IPR036779">
    <property type="entry name" value="LysM_dom_sf"/>
</dbReference>
<evidence type="ECO:0000259" key="2">
    <source>
        <dbReference type="PROSITE" id="PS51109"/>
    </source>
</evidence>
<dbReference type="SMART" id="SM00257">
    <property type="entry name" value="LysM"/>
    <property type="match status" value="1"/>
</dbReference>
<dbReference type="InterPro" id="IPR011098">
    <property type="entry name" value="G5_dom"/>
</dbReference>
<sequence length="481" mass="53475">MLKHANRLVDLCLPKRSLLKKLTIGAAFAATFTLGFTQASAEESLKTVYHVYLDNKHIGTVDNQKLIEDLSQEKVDKVEDQYKDYQLTVEDLEIIPEQMFRPVSNNEEALATLEKELDVVVVSSTLTINNKKVAFFKSKEDAEETLRQYKMKYVSEDVLNQLEAQKNSGQPLEPVKEGQSRIIDVTLSEEVSLSSEKVSPDQILSVENAVKLLEKGTLEDKKYQIKDSDVLGKIASNHNLTLDELIESNPGLKEDSLIKPGEFLNVKQQKPFIKILVKEEVSKKETVSFETDIVEEASMLKGEKKTKQEGKDGEKLLNYVIFKENGSEMKREMTKEEVLQEPVKEILVKGTKVIPSRGSGTLSWPAVGGYISSKQGNRWGKMHKGIDIARPSNRTINAADNGTIASAGYDGGYGNKVVINHNNGLKTIYAHLDSISVSPGQTVSKSQKIGVMGSTGNSTGVHLHFEVYKNGTLKNPLDYLK</sequence>
<dbReference type="CDD" id="cd12797">
    <property type="entry name" value="M23_peptidase"/>
    <property type="match status" value="1"/>
</dbReference>
<keyword evidence="1" id="KW-0732">Signal</keyword>
<protein>
    <submittedName>
        <fullName evidence="4">Peptidoglycan DD-metalloendopeptidase family protein</fullName>
    </submittedName>
</protein>
<dbReference type="EMBL" id="JBHLVO010000016">
    <property type="protein sequence ID" value="MFC0273084.1"/>
    <property type="molecule type" value="Genomic_DNA"/>
</dbReference>
<organism evidence="4 5">
    <name type="scientific">Metabacillus herbersteinensis</name>
    <dbReference type="NCBI Taxonomy" id="283816"/>
    <lineage>
        <taxon>Bacteria</taxon>
        <taxon>Bacillati</taxon>
        <taxon>Bacillota</taxon>
        <taxon>Bacilli</taxon>
        <taxon>Bacillales</taxon>
        <taxon>Bacillaceae</taxon>
        <taxon>Metabacillus</taxon>
    </lineage>
</organism>
<dbReference type="PROSITE" id="PS51782">
    <property type="entry name" value="LYSM"/>
    <property type="match status" value="1"/>
</dbReference>
<evidence type="ECO:0000313" key="4">
    <source>
        <dbReference type="EMBL" id="MFC0273084.1"/>
    </source>
</evidence>
<keyword evidence="5" id="KW-1185">Reference proteome</keyword>
<name>A0ABV6GIY5_9BACI</name>
<dbReference type="PANTHER" id="PTHR21666:SF270">
    <property type="entry name" value="MUREIN HYDROLASE ACTIVATOR ENVC"/>
    <property type="match status" value="1"/>
</dbReference>
<dbReference type="InterPro" id="IPR050570">
    <property type="entry name" value="Cell_wall_metabolism_enzyme"/>
</dbReference>
<dbReference type="CDD" id="cd00118">
    <property type="entry name" value="LysM"/>
    <property type="match status" value="1"/>
</dbReference>
<dbReference type="InterPro" id="IPR018392">
    <property type="entry name" value="LysM"/>
</dbReference>
<dbReference type="Gene3D" id="3.10.350.10">
    <property type="entry name" value="LysM domain"/>
    <property type="match status" value="1"/>
</dbReference>
<dbReference type="Proteomes" id="UP001589854">
    <property type="component" value="Unassembled WGS sequence"/>
</dbReference>
<dbReference type="Gene3D" id="2.70.70.10">
    <property type="entry name" value="Glucose Permease (Domain IIA)"/>
    <property type="match status" value="1"/>
</dbReference>
<reference evidence="4 5" key="1">
    <citation type="submission" date="2024-09" db="EMBL/GenBank/DDBJ databases">
        <authorList>
            <person name="Sun Q."/>
            <person name="Mori K."/>
        </authorList>
    </citation>
    <scope>NUCLEOTIDE SEQUENCE [LARGE SCALE GENOMIC DNA]</scope>
    <source>
        <strain evidence="4 5">CCM 7228</strain>
    </source>
</reference>